<dbReference type="AlphaFoldDB" id="A0A7Y9ZK46"/>
<dbReference type="Proteomes" id="UP000562045">
    <property type="component" value="Unassembled WGS sequence"/>
</dbReference>
<reference evidence="3 4" key="1">
    <citation type="submission" date="2020-07" db="EMBL/GenBank/DDBJ databases">
        <title>Sequencing the genomes of 1000 actinobacteria strains.</title>
        <authorList>
            <person name="Klenk H.-P."/>
        </authorList>
    </citation>
    <scope>NUCLEOTIDE SEQUENCE [LARGE SCALE GENOMIC DNA]</scope>
    <source>
        <strain evidence="3 4">DSM 15131</strain>
    </source>
</reference>
<accession>A0A7Y9ZK46</accession>
<feature type="compositionally biased region" description="Pro residues" evidence="1">
    <location>
        <begin position="130"/>
        <end position="149"/>
    </location>
</feature>
<dbReference type="GO" id="GO:0004519">
    <property type="term" value="F:endonuclease activity"/>
    <property type="evidence" value="ECO:0007669"/>
    <property type="project" value="InterPro"/>
</dbReference>
<dbReference type="SUPFAM" id="SSF52980">
    <property type="entry name" value="Restriction endonuclease-like"/>
    <property type="match status" value="1"/>
</dbReference>
<dbReference type="GO" id="GO:0009307">
    <property type="term" value="P:DNA restriction-modification system"/>
    <property type="evidence" value="ECO:0007669"/>
    <property type="project" value="InterPro"/>
</dbReference>
<gene>
    <name evidence="3" type="ORF">BJ993_002031</name>
</gene>
<evidence type="ECO:0000313" key="4">
    <source>
        <dbReference type="Proteomes" id="UP000562045"/>
    </source>
</evidence>
<dbReference type="GO" id="GO:0003677">
    <property type="term" value="F:DNA binding"/>
    <property type="evidence" value="ECO:0007669"/>
    <property type="project" value="InterPro"/>
</dbReference>
<evidence type="ECO:0000256" key="1">
    <source>
        <dbReference type="SAM" id="MobiDB-lite"/>
    </source>
</evidence>
<dbReference type="RefSeq" id="WP_179648673.1">
    <property type="nucleotide sequence ID" value="NZ_JACBZM010000001.1"/>
</dbReference>
<dbReference type="InterPro" id="IPR007560">
    <property type="entry name" value="Restrct_endonuc_IV_Mrr"/>
</dbReference>
<feature type="region of interest" description="Disordered" evidence="1">
    <location>
        <begin position="115"/>
        <end position="156"/>
    </location>
</feature>
<name>A0A7Y9ZK46_9ACTN</name>
<comment type="caution">
    <text evidence="3">The sequence shown here is derived from an EMBL/GenBank/DDBJ whole genome shotgun (WGS) entry which is preliminary data.</text>
</comment>
<organism evidence="3 4">
    <name type="scientific">Nocardioides aromaticivorans</name>
    <dbReference type="NCBI Taxonomy" id="200618"/>
    <lineage>
        <taxon>Bacteria</taxon>
        <taxon>Bacillati</taxon>
        <taxon>Actinomycetota</taxon>
        <taxon>Actinomycetes</taxon>
        <taxon>Propionibacteriales</taxon>
        <taxon>Nocardioidaceae</taxon>
        <taxon>Nocardioides</taxon>
    </lineage>
</organism>
<feature type="domain" description="Restriction endonuclease type IV Mrr" evidence="2">
    <location>
        <begin position="162"/>
        <end position="251"/>
    </location>
</feature>
<evidence type="ECO:0000313" key="3">
    <source>
        <dbReference type="EMBL" id="NYI44951.1"/>
    </source>
</evidence>
<dbReference type="Pfam" id="PF04471">
    <property type="entry name" value="Mrr_cat"/>
    <property type="match status" value="1"/>
</dbReference>
<dbReference type="InterPro" id="IPR011335">
    <property type="entry name" value="Restrct_endonuc-II-like"/>
</dbReference>
<evidence type="ECO:0000259" key="2">
    <source>
        <dbReference type="Pfam" id="PF04471"/>
    </source>
</evidence>
<dbReference type="EMBL" id="JACBZM010000001">
    <property type="protein sequence ID" value="NYI44951.1"/>
    <property type="molecule type" value="Genomic_DNA"/>
</dbReference>
<protein>
    <recommendedName>
        <fullName evidence="2">Restriction endonuclease type IV Mrr domain-containing protein</fullName>
    </recommendedName>
</protein>
<feature type="compositionally biased region" description="Low complexity" evidence="1">
    <location>
        <begin position="117"/>
        <end position="129"/>
    </location>
</feature>
<proteinExistence type="predicted"/>
<sequence length="374" mass="40337">MDRLSNDHRTATLAGDRGARRQLEKVADRLFADLRSNERAEWVAISTGMAPALVVATDSRLLTISMIGRSTQAIERPFTIVLGKKRLIGQSVDVFDARGLCLSLLLQEPDLRALQMTGGASSPSGSTTQAPPPPPSAPPDPAGTAPPPGSTGAWRWGRPVTSWQEAELLAAAHMVDLGFSGATVTPGGADAGLDVIAHDAAAQVKYHEGPTGRPDIQRLIGAAHGLRSRIFYASSYTTAAILEADRLGVALFQFTPEGLVVAINDAARGLAPGAPAPDQRTAFGALTFESRQNRAIRWSQQIEDATKVPISDRKRRGAKQLVERQRALKLMLHGLEQLRDSDNPLYKKRRKERTLSEAEKTLKQGAAVLRMQLK</sequence>